<accession>A0A8S1W7E7</accession>
<protein>
    <recommendedName>
        <fullName evidence="7">Tetratricopeptide repeat protein</fullName>
    </recommendedName>
</protein>
<feature type="coiled-coil region" evidence="4">
    <location>
        <begin position="258"/>
        <end position="318"/>
    </location>
</feature>
<comment type="caution">
    <text evidence="5">The sequence shown here is derived from an EMBL/GenBank/DDBJ whole genome shotgun (WGS) entry which is preliminary data.</text>
</comment>
<dbReference type="PROSITE" id="PS50293">
    <property type="entry name" value="TPR_REGION"/>
    <property type="match status" value="2"/>
</dbReference>
<dbReference type="PANTHER" id="PTHR44858:SF1">
    <property type="entry name" value="UDP-N-ACETYLGLUCOSAMINE--PEPTIDE N-ACETYLGLUCOSAMINYLTRANSFERASE SPINDLY-RELATED"/>
    <property type="match status" value="1"/>
</dbReference>
<evidence type="ECO:0008006" key="7">
    <source>
        <dbReference type="Google" id="ProtNLM"/>
    </source>
</evidence>
<evidence type="ECO:0000256" key="4">
    <source>
        <dbReference type="SAM" id="Coils"/>
    </source>
</evidence>
<evidence type="ECO:0000256" key="1">
    <source>
        <dbReference type="ARBA" id="ARBA00022737"/>
    </source>
</evidence>
<dbReference type="SMART" id="SM00028">
    <property type="entry name" value="TPR"/>
    <property type="match status" value="6"/>
</dbReference>
<feature type="repeat" description="TPR" evidence="3">
    <location>
        <begin position="109"/>
        <end position="142"/>
    </location>
</feature>
<keyword evidence="6" id="KW-1185">Reference proteome</keyword>
<dbReference type="Pfam" id="PF00515">
    <property type="entry name" value="TPR_1"/>
    <property type="match status" value="2"/>
</dbReference>
<dbReference type="Pfam" id="PF13414">
    <property type="entry name" value="TPR_11"/>
    <property type="match status" value="1"/>
</dbReference>
<reference evidence="5" key="1">
    <citation type="submission" date="2021-01" db="EMBL/GenBank/DDBJ databases">
        <authorList>
            <consortium name="Genoscope - CEA"/>
            <person name="William W."/>
        </authorList>
    </citation>
    <scope>NUCLEOTIDE SEQUENCE</scope>
</reference>
<dbReference type="PROSITE" id="PS50005">
    <property type="entry name" value="TPR"/>
    <property type="match status" value="5"/>
</dbReference>
<dbReference type="EMBL" id="CAJJDO010000082">
    <property type="protein sequence ID" value="CAD8184285.1"/>
    <property type="molecule type" value="Genomic_DNA"/>
</dbReference>
<dbReference type="PANTHER" id="PTHR44858">
    <property type="entry name" value="TETRATRICOPEPTIDE REPEAT PROTEIN 6"/>
    <property type="match status" value="1"/>
</dbReference>
<evidence type="ECO:0000256" key="2">
    <source>
        <dbReference type="ARBA" id="ARBA00022803"/>
    </source>
</evidence>
<name>A0A8S1W7E7_9CILI</name>
<keyword evidence="2 3" id="KW-0802">TPR repeat</keyword>
<organism evidence="5 6">
    <name type="scientific">Paramecium pentaurelia</name>
    <dbReference type="NCBI Taxonomy" id="43138"/>
    <lineage>
        <taxon>Eukaryota</taxon>
        <taxon>Sar</taxon>
        <taxon>Alveolata</taxon>
        <taxon>Ciliophora</taxon>
        <taxon>Intramacronucleata</taxon>
        <taxon>Oligohymenophorea</taxon>
        <taxon>Peniculida</taxon>
        <taxon>Parameciidae</taxon>
        <taxon>Paramecium</taxon>
    </lineage>
</organism>
<evidence type="ECO:0000256" key="3">
    <source>
        <dbReference type="PROSITE-ProRule" id="PRU00339"/>
    </source>
</evidence>
<evidence type="ECO:0000313" key="5">
    <source>
        <dbReference type="EMBL" id="CAD8184285.1"/>
    </source>
</evidence>
<gene>
    <name evidence="5" type="ORF">PPENT_87.1.T0820242</name>
</gene>
<feature type="repeat" description="TPR" evidence="3">
    <location>
        <begin position="143"/>
        <end position="176"/>
    </location>
</feature>
<keyword evidence="4" id="KW-0175">Coiled coil</keyword>
<dbReference type="InterPro" id="IPR050498">
    <property type="entry name" value="Ycf3"/>
</dbReference>
<sequence length="543" mass="63896">MITAIDATEYMNRGIKFDQQGKNEKALLNYNTAIKLNPKNTAMYYNRVILLGEQGEKEKALQDYNMAIKLNPNYAQTYSNRGILFKQKGDHKNALEDYNMAIKLNLNDADPYSNRGILFHQQGENEKALQDYDMAIRLNPNHADTYYNRGILFNLQGEHEKALQDYNKGLQLEPDNPLLLKNLGSLFFKQKQFDQANIYFTKTQKSLDQITNQQLSKWSLSYLDLINIQQELNLLIMIQIQVQITDIQLNYLSKEIQIQKTIQLKEQAQILVNELTQQIKPLDTYLNQNLQTVYFQILEKFEERFNDFQNQINTLVNSFLEQDKFKVSESLKQLNKKENKNQQIFHQPILNQQKWHNRSSKDVNYRIIDLWTITYCWKCFYHNYAALDFGFENHKEHKFTRRLRKLNNILKCSSIVPGQLQIEIQIASLELSKDQQANLIYKPKSRFIKFADQLLQEEDKEFRDNIYLAAGSEDALIILNYLEANSDMIINEIFSKKVLLRQIIIQAIKEQYQLSENKHIQQKGNENENKVKVADKSSLCIVQ</sequence>
<proteinExistence type="predicted"/>
<keyword evidence="1" id="KW-0677">Repeat</keyword>
<feature type="repeat" description="TPR" evidence="3">
    <location>
        <begin position="41"/>
        <end position="74"/>
    </location>
</feature>
<dbReference type="AlphaFoldDB" id="A0A8S1W7E7"/>
<evidence type="ECO:0000313" key="6">
    <source>
        <dbReference type="Proteomes" id="UP000689195"/>
    </source>
</evidence>
<dbReference type="OrthoDB" id="420945at2759"/>
<feature type="repeat" description="TPR" evidence="3">
    <location>
        <begin position="7"/>
        <end position="40"/>
    </location>
</feature>
<dbReference type="InterPro" id="IPR019734">
    <property type="entry name" value="TPR_rpt"/>
</dbReference>
<dbReference type="Proteomes" id="UP000689195">
    <property type="component" value="Unassembled WGS sequence"/>
</dbReference>
<feature type="repeat" description="TPR" evidence="3">
    <location>
        <begin position="75"/>
        <end position="108"/>
    </location>
</feature>